<sequence>MTQQSEQESQHHLTIELETGQLILRRPTMQDGEALLHLWLEESAQRSSSEGLSQEDAKRFMAGILSHWEQFKFGCWSVYERGQDELSGFCGLKHTEGEVELLYAFTTEGWERSIANEAITASLAYGFRTLTLERVVAIIPEPNLASRDALEKAGMEHIEDIVKDDIQQSVYILTRADWASRQTTVYLHA</sequence>
<dbReference type="SUPFAM" id="SSF55729">
    <property type="entry name" value="Acyl-CoA N-acyltransferases (Nat)"/>
    <property type="match status" value="1"/>
</dbReference>
<dbReference type="PANTHER" id="PTHR43792">
    <property type="entry name" value="GNAT FAMILY, PUTATIVE (AFU_ORTHOLOGUE AFUA_3G00765)-RELATED-RELATED"/>
    <property type="match status" value="1"/>
</dbReference>
<proteinExistence type="predicted"/>
<dbReference type="InterPro" id="IPR000182">
    <property type="entry name" value="GNAT_dom"/>
</dbReference>
<dbReference type="Pfam" id="PF13302">
    <property type="entry name" value="Acetyltransf_3"/>
    <property type="match status" value="1"/>
</dbReference>
<dbReference type="EMBL" id="BNJF01000005">
    <property type="protein sequence ID" value="GHO49318.1"/>
    <property type="molecule type" value="Genomic_DNA"/>
</dbReference>
<organism evidence="2 3">
    <name type="scientific">Ktedonospora formicarum</name>
    <dbReference type="NCBI Taxonomy" id="2778364"/>
    <lineage>
        <taxon>Bacteria</taxon>
        <taxon>Bacillati</taxon>
        <taxon>Chloroflexota</taxon>
        <taxon>Ktedonobacteria</taxon>
        <taxon>Ktedonobacterales</taxon>
        <taxon>Ktedonobacteraceae</taxon>
        <taxon>Ktedonospora</taxon>
    </lineage>
</organism>
<dbReference type="RefSeq" id="WP_220198455.1">
    <property type="nucleotide sequence ID" value="NZ_BNJF01000005.1"/>
</dbReference>
<dbReference type="AlphaFoldDB" id="A0A8J3MX34"/>
<dbReference type="InterPro" id="IPR051531">
    <property type="entry name" value="N-acetyltransferase"/>
</dbReference>
<reference evidence="2" key="1">
    <citation type="submission" date="2020-10" db="EMBL/GenBank/DDBJ databases">
        <title>Taxonomic study of unclassified bacteria belonging to the class Ktedonobacteria.</title>
        <authorList>
            <person name="Yabe S."/>
            <person name="Wang C.M."/>
            <person name="Zheng Y."/>
            <person name="Sakai Y."/>
            <person name="Cavaletti L."/>
            <person name="Monciardini P."/>
            <person name="Donadio S."/>
        </authorList>
    </citation>
    <scope>NUCLEOTIDE SEQUENCE</scope>
    <source>
        <strain evidence="2">SOSP1-1</strain>
    </source>
</reference>
<protein>
    <submittedName>
        <fullName evidence="2">N-acetyltransferase</fullName>
    </submittedName>
</protein>
<dbReference type="Proteomes" id="UP000612362">
    <property type="component" value="Unassembled WGS sequence"/>
</dbReference>
<comment type="caution">
    <text evidence="2">The sequence shown here is derived from an EMBL/GenBank/DDBJ whole genome shotgun (WGS) entry which is preliminary data.</text>
</comment>
<evidence type="ECO:0000259" key="1">
    <source>
        <dbReference type="Pfam" id="PF13302"/>
    </source>
</evidence>
<dbReference type="GO" id="GO:0016747">
    <property type="term" value="F:acyltransferase activity, transferring groups other than amino-acyl groups"/>
    <property type="evidence" value="ECO:0007669"/>
    <property type="project" value="InterPro"/>
</dbReference>
<dbReference type="PANTHER" id="PTHR43792:SF1">
    <property type="entry name" value="N-ACETYLTRANSFERASE DOMAIN-CONTAINING PROTEIN"/>
    <property type="match status" value="1"/>
</dbReference>
<evidence type="ECO:0000313" key="3">
    <source>
        <dbReference type="Proteomes" id="UP000612362"/>
    </source>
</evidence>
<dbReference type="InterPro" id="IPR016181">
    <property type="entry name" value="Acyl_CoA_acyltransferase"/>
</dbReference>
<feature type="domain" description="N-acetyltransferase" evidence="1">
    <location>
        <begin position="22"/>
        <end position="156"/>
    </location>
</feature>
<dbReference type="Gene3D" id="3.40.630.30">
    <property type="match status" value="1"/>
</dbReference>
<evidence type="ECO:0000313" key="2">
    <source>
        <dbReference type="EMBL" id="GHO49318.1"/>
    </source>
</evidence>
<name>A0A8J3MX34_9CHLR</name>
<accession>A0A8J3MX34</accession>
<gene>
    <name evidence="2" type="ORF">KSX_74810</name>
</gene>
<keyword evidence="3" id="KW-1185">Reference proteome</keyword>